<evidence type="ECO:0000313" key="3">
    <source>
        <dbReference type="Proteomes" id="UP001271007"/>
    </source>
</evidence>
<feature type="compositionally biased region" description="Acidic residues" evidence="1">
    <location>
        <begin position="70"/>
        <end position="80"/>
    </location>
</feature>
<proteinExistence type="predicted"/>
<dbReference type="Proteomes" id="UP001271007">
    <property type="component" value="Unassembled WGS sequence"/>
</dbReference>
<protein>
    <submittedName>
        <fullName evidence="2">Uncharacterized protein</fullName>
    </submittedName>
</protein>
<keyword evidence="3" id="KW-1185">Reference proteome</keyword>
<gene>
    <name evidence="2" type="ORF">LTR09_002360</name>
</gene>
<evidence type="ECO:0000256" key="1">
    <source>
        <dbReference type="SAM" id="MobiDB-lite"/>
    </source>
</evidence>
<evidence type="ECO:0000313" key="2">
    <source>
        <dbReference type="EMBL" id="KAK3056567.1"/>
    </source>
</evidence>
<feature type="compositionally biased region" description="Polar residues" evidence="1">
    <location>
        <begin position="50"/>
        <end position="60"/>
    </location>
</feature>
<comment type="caution">
    <text evidence="2">The sequence shown here is derived from an EMBL/GenBank/DDBJ whole genome shotgun (WGS) entry which is preliminary data.</text>
</comment>
<sequence>MDIQEHQGGDHDHNNQDQAMADEAVLDHTNTRSQPLPPPLPLPADGDEATFNSFNVSADSSLEYPSADGTADEEVCDLTDDGASSPLLNRGNVKAKSAQQKADSRAAARKRMLHFGQFGQRSTMVEAEKRRREDSAVENAVAGKKKKPRGKDADQESNPLLRLPGRLPKSYKNFKNALVRRAPVLQDDTKATIDVLRSLGRPFEKTLASIVDYATGRLDLEKDSDGVISEVLELEKTWTKAHKESLGKMVAMLERLEGIPFGEVEDES</sequence>
<dbReference type="EMBL" id="JAWDJX010000005">
    <property type="protein sequence ID" value="KAK3056567.1"/>
    <property type="molecule type" value="Genomic_DNA"/>
</dbReference>
<reference evidence="2" key="1">
    <citation type="submission" date="2023-04" db="EMBL/GenBank/DDBJ databases">
        <title>Black Yeasts Isolated from many extreme environments.</title>
        <authorList>
            <person name="Coleine C."/>
            <person name="Stajich J.E."/>
            <person name="Selbmann L."/>
        </authorList>
    </citation>
    <scope>NUCLEOTIDE SEQUENCE</scope>
    <source>
        <strain evidence="2">CCFEE 5312</strain>
    </source>
</reference>
<dbReference type="AlphaFoldDB" id="A0AAJ0GFI8"/>
<name>A0AAJ0GFI8_9PEZI</name>
<feature type="compositionally biased region" description="Basic and acidic residues" evidence="1">
    <location>
        <begin position="126"/>
        <end position="135"/>
    </location>
</feature>
<organism evidence="2 3">
    <name type="scientific">Extremus antarcticus</name>
    <dbReference type="NCBI Taxonomy" id="702011"/>
    <lineage>
        <taxon>Eukaryota</taxon>
        <taxon>Fungi</taxon>
        <taxon>Dikarya</taxon>
        <taxon>Ascomycota</taxon>
        <taxon>Pezizomycotina</taxon>
        <taxon>Dothideomycetes</taxon>
        <taxon>Dothideomycetidae</taxon>
        <taxon>Mycosphaerellales</taxon>
        <taxon>Extremaceae</taxon>
        <taxon>Extremus</taxon>
    </lineage>
</organism>
<feature type="region of interest" description="Disordered" evidence="1">
    <location>
        <begin position="1"/>
        <end position="162"/>
    </location>
</feature>
<accession>A0AAJ0GFI8</accession>
<feature type="compositionally biased region" description="Basic and acidic residues" evidence="1">
    <location>
        <begin position="1"/>
        <end position="15"/>
    </location>
</feature>